<sequence>MAHRQKNRDSFALHAQTDSAIIDTEIGTRANRPGLTFQIPQSLVGQPGYQVDRGR</sequence>
<proteinExistence type="predicted"/>
<keyword evidence="2" id="KW-1185">Reference proteome</keyword>
<dbReference type="EMBL" id="JYIY01000065">
    <property type="protein sequence ID" value="KJL37851.1"/>
    <property type="molecule type" value="Genomic_DNA"/>
</dbReference>
<accession>A0A0F0LYX8</accession>
<name>A0A0F0LYX8_9MICO</name>
<protein>
    <submittedName>
        <fullName evidence="1">Uncharacterized protein</fullName>
    </submittedName>
</protein>
<evidence type="ECO:0000313" key="2">
    <source>
        <dbReference type="Proteomes" id="UP000033451"/>
    </source>
</evidence>
<comment type="caution">
    <text evidence="1">The sequence shown here is derived from an EMBL/GenBank/DDBJ whole genome shotgun (WGS) entry which is preliminary data.</text>
</comment>
<dbReference type="AlphaFoldDB" id="A0A0F0LYX8"/>
<evidence type="ECO:0000313" key="1">
    <source>
        <dbReference type="EMBL" id="KJL37851.1"/>
    </source>
</evidence>
<organism evidence="1 2">
    <name type="scientific">Microbacterium ginsengisoli</name>
    <dbReference type="NCBI Taxonomy" id="400772"/>
    <lineage>
        <taxon>Bacteria</taxon>
        <taxon>Bacillati</taxon>
        <taxon>Actinomycetota</taxon>
        <taxon>Actinomycetes</taxon>
        <taxon>Micrococcales</taxon>
        <taxon>Microbacteriaceae</taxon>
        <taxon>Microbacterium</taxon>
    </lineage>
</organism>
<dbReference type="Proteomes" id="UP000033451">
    <property type="component" value="Unassembled WGS sequence"/>
</dbReference>
<reference evidence="1 2" key="1">
    <citation type="submission" date="2015-02" db="EMBL/GenBank/DDBJ databases">
        <title>Draft genome sequences of ten Microbacterium spp. with emphasis on heavy metal contaminated environments.</title>
        <authorList>
            <person name="Corretto E."/>
        </authorList>
    </citation>
    <scope>NUCLEOTIDE SEQUENCE [LARGE SCALE GENOMIC DNA]</scope>
    <source>
        <strain evidence="1 2">DSM 18659</strain>
    </source>
</reference>
<gene>
    <name evidence="1" type="ORF">RR49_00914</name>
</gene>